<accession>A0A914YR43</accession>
<feature type="region of interest" description="Disordered" evidence="1">
    <location>
        <begin position="294"/>
        <end position="415"/>
    </location>
</feature>
<dbReference type="AlphaFoldDB" id="A0A914YR43"/>
<organism evidence="2 3">
    <name type="scientific">Panagrolaimus superbus</name>
    <dbReference type="NCBI Taxonomy" id="310955"/>
    <lineage>
        <taxon>Eukaryota</taxon>
        <taxon>Metazoa</taxon>
        <taxon>Ecdysozoa</taxon>
        <taxon>Nematoda</taxon>
        <taxon>Chromadorea</taxon>
        <taxon>Rhabditida</taxon>
        <taxon>Tylenchina</taxon>
        <taxon>Panagrolaimomorpha</taxon>
        <taxon>Panagrolaimoidea</taxon>
        <taxon>Panagrolaimidae</taxon>
        <taxon>Panagrolaimus</taxon>
    </lineage>
</organism>
<feature type="compositionally biased region" description="Low complexity" evidence="1">
    <location>
        <begin position="164"/>
        <end position="174"/>
    </location>
</feature>
<feature type="compositionally biased region" description="Basic and acidic residues" evidence="1">
    <location>
        <begin position="295"/>
        <end position="307"/>
    </location>
</feature>
<sequence length="415" mass="47431">MLKLYYKKRGESLNHHRFQDQQQRTRAQSEMAAAQTMIPSHLSHQLQQQQQQQQQQASGLLPSTIIHGNEQLLLSSSGPTREEVLSAQVQSLQEQIQNMAITNAMNRPPTGMSHAISQPSIHNDLMYPGTSPLYRPPMQHDPHQMYAMPYGYPPQQPQPPPPSIYDQQPYAMPHQQPPQQAPPSYYNSPMRYGTQTLPHHNSGMSYSMYEPQQQHLQTSISPQNHHLYGGQSFDDYQQHHLQQQQQQMIPNANNTFHLHQANASNSRLDPPLELNRNLTNWGLTYRAQTRTPRKTWAEFKSEHDLRNSDTSNSQGFSQDIIPQQPPTQKHSQAFEIPATLSLQEQQQQQQQQQHSPPRDPDLRPLQSSQSTMAMHETTTPMRRRPSTPKYENGSTEKSPAAGFTIKDSPASVVDM</sequence>
<keyword evidence="2" id="KW-1185">Reference proteome</keyword>
<dbReference type="Proteomes" id="UP000887577">
    <property type="component" value="Unplaced"/>
</dbReference>
<evidence type="ECO:0000313" key="2">
    <source>
        <dbReference type="Proteomes" id="UP000887577"/>
    </source>
</evidence>
<feature type="compositionally biased region" description="Low complexity" evidence="1">
    <location>
        <begin position="343"/>
        <end position="353"/>
    </location>
</feature>
<dbReference type="WBParaSite" id="PSU_v2.g2646.t1">
    <property type="protein sequence ID" value="PSU_v2.g2646.t1"/>
    <property type="gene ID" value="PSU_v2.g2646"/>
</dbReference>
<reference evidence="3" key="1">
    <citation type="submission" date="2022-11" db="UniProtKB">
        <authorList>
            <consortium name="WormBaseParasite"/>
        </authorList>
    </citation>
    <scope>IDENTIFICATION</scope>
</reference>
<protein>
    <submittedName>
        <fullName evidence="3">Uncharacterized protein</fullName>
    </submittedName>
</protein>
<evidence type="ECO:0000256" key="1">
    <source>
        <dbReference type="SAM" id="MobiDB-lite"/>
    </source>
</evidence>
<feature type="compositionally biased region" description="Polar residues" evidence="1">
    <location>
        <begin position="308"/>
        <end position="331"/>
    </location>
</feature>
<feature type="region of interest" description="Disordered" evidence="1">
    <location>
        <begin position="9"/>
        <end position="35"/>
    </location>
</feature>
<evidence type="ECO:0000313" key="3">
    <source>
        <dbReference type="WBParaSite" id="PSU_v2.g2646.t1"/>
    </source>
</evidence>
<feature type="region of interest" description="Disordered" evidence="1">
    <location>
        <begin position="148"/>
        <end position="188"/>
    </location>
</feature>
<proteinExistence type="predicted"/>
<feature type="compositionally biased region" description="Pro residues" evidence="1">
    <location>
        <begin position="151"/>
        <end position="163"/>
    </location>
</feature>
<feature type="compositionally biased region" description="Basic and acidic residues" evidence="1">
    <location>
        <begin position="9"/>
        <end position="19"/>
    </location>
</feature>
<name>A0A914YR43_9BILA</name>